<dbReference type="Gene3D" id="3.30.310.160">
    <property type="entry name" value="YycH protein, domain 2"/>
    <property type="match status" value="1"/>
</dbReference>
<dbReference type="InterPro" id="IPR042274">
    <property type="entry name" value="YycH/YycI_2"/>
</dbReference>
<comment type="caution">
    <text evidence="2">The sequence shown here is derived from an EMBL/GenBank/DDBJ whole genome shotgun (WGS) entry which is preliminary data.</text>
</comment>
<evidence type="ECO:0000259" key="1">
    <source>
        <dbReference type="Pfam" id="PF07435"/>
    </source>
</evidence>
<dbReference type="InterPro" id="IPR009996">
    <property type="entry name" value="YycH"/>
</dbReference>
<feature type="domain" description="Regulatory protein YycH" evidence="1">
    <location>
        <begin position="4"/>
        <end position="446"/>
    </location>
</feature>
<dbReference type="RefSeq" id="WP_106588583.1">
    <property type="nucleotide sequence ID" value="NZ_PYAV01000006.1"/>
</dbReference>
<proteinExistence type="predicted"/>
<evidence type="ECO:0000313" key="3">
    <source>
        <dbReference type="Proteomes" id="UP000242310"/>
    </source>
</evidence>
<accession>A0A2P8HI69</accession>
<organism evidence="2 3">
    <name type="scientific">Salsuginibacillus halophilus</name>
    <dbReference type="NCBI Taxonomy" id="517424"/>
    <lineage>
        <taxon>Bacteria</taxon>
        <taxon>Bacillati</taxon>
        <taxon>Bacillota</taxon>
        <taxon>Bacilli</taxon>
        <taxon>Bacillales</taxon>
        <taxon>Bacillaceae</taxon>
        <taxon>Salsuginibacillus</taxon>
    </lineage>
</organism>
<sequence>MIIERLKSVLLAGLILLSLWLTWELWTYQPIYSTLDREEYVENEPIGDERDLNDVIYPEKLILNNGATTGMMDGNDLRMHTFFDELRDADFENLSAVSNIDEADVYDLEGDWAELTFPTAIPWEIAEVLFEHDDHASALHLDQVDRILLSDPGGENEELQVRLVSFEEKRMLVGESNFGTSVFEDDYISQVPQLIEAFEVERETDEDNLLPALYLPEETVAHQELSYSTTSLQSDSFMQILFDDPSYVQQHAEQGNTLSYTDGSAMMRLRSGGDELDFNNPGYTEIQGASDMHIVPSTFDFINAHGGWTDAFQLYDWSESRSSPDEVEFRLMAEGLPVFADTGRSMDVIQTAREGSQIVHHARPMFMLDEEEYVEAENVVELENGRDLLTYVDANMPFAREEIDNIRVGYTMEKQDILVSLTPHWYLQSGGRWYPVDMRDRGPEDGLE</sequence>
<reference evidence="2 3" key="1">
    <citation type="submission" date="2018-03" db="EMBL/GenBank/DDBJ databases">
        <title>Genomic Encyclopedia of Type Strains, Phase III (KMG-III): the genomes of soil and plant-associated and newly described type strains.</title>
        <authorList>
            <person name="Whitman W."/>
        </authorList>
    </citation>
    <scope>NUCLEOTIDE SEQUENCE [LARGE SCALE GENOMIC DNA]</scope>
    <source>
        <strain evidence="2 3">CGMCC 1.07653</strain>
    </source>
</reference>
<name>A0A2P8HI69_9BACI</name>
<protein>
    <submittedName>
        <fullName evidence="2">Regulatory protein YycH of two-component signal transduction system YycFG</fullName>
    </submittedName>
</protein>
<gene>
    <name evidence="2" type="ORF">B0H94_106169</name>
</gene>
<dbReference type="AlphaFoldDB" id="A0A2P8HI69"/>
<dbReference type="EMBL" id="PYAV01000006">
    <property type="protein sequence ID" value="PSL45914.1"/>
    <property type="molecule type" value="Genomic_DNA"/>
</dbReference>
<dbReference type="OrthoDB" id="2382185at2"/>
<keyword evidence="3" id="KW-1185">Reference proteome</keyword>
<dbReference type="Proteomes" id="UP000242310">
    <property type="component" value="Unassembled WGS sequence"/>
</dbReference>
<evidence type="ECO:0000313" key="2">
    <source>
        <dbReference type="EMBL" id="PSL45914.1"/>
    </source>
</evidence>
<dbReference type="Pfam" id="PF07435">
    <property type="entry name" value="YycH"/>
    <property type="match status" value="1"/>
</dbReference>
<dbReference type="CDD" id="cd15787">
    <property type="entry name" value="YycH_N"/>
    <property type="match status" value="1"/>
</dbReference>